<dbReference type="GO" id="GO:0000156">
    <property type="term" value="F:phosphorelay response regulator activity"/>
    <property type="evidence" value="ECO:0007669"/>
    <property type="project" value="TreeGrafter"/>
</dbReference>
<dbReference type="SUPFAM" id="SSF52172">
    <property type="entry name" value="CheY-like"/>
    <property type="match status" value="1"/>
</dbReference>
<dbReference type="GO" id="GO:0032993">
    <property type="term" value="C:protein-DNA complex"/>
    <property type="evidence" value="ECO:0007669"/>
    <property type="project" value="TreeGrafter"/>
</dbReference>
<evidence type="ECO:0000256" key="1">
    <source>
        <dbReference type="ARBA" id="ARBA00022553"/>
    </source>
</evidence>
<dbReference type="GO" id="GO:0006355">
    <property type="term" value="P:regulation of DNA-templated transcription"/>
    <property type="evidence" value="ECO:0007669"/>
    <property type="project" value="TreeGrafter"/>
</dbReference>
<evidence type="ECO:0000256" key="2">
    <source>
        <dbReference type="ARBA" id="ARBA00023012"/>
    </source>
</evidence>
<dbReference type="AlphaFoldDB" id="A0A7V0T3R4"/>
<feature type="modified residue" description="4-aspartylphosphate" evidence="6">
    <location>
        <position position="56"/>
    </location>
</feature>
<dbReference type="GO" id="GO:0000976">
    <property type="term" value="F:transcription cis-regulatory region binding"/>
    <property type="evidence" value="ECO:0007669"/>
    <property type="project" value="TreeGrafter"/>
</dbReference>
<dbReference type="Pfam" id="PF00072">
    <property type="entry name" value="Response_reg"/>
    <property type="match status" value="1"/>
</dbReference>
<reference evidence="9" key="1">
    <citation type="journal article" date="2020" name="mSystems">
        <title>Genome- and Community-Level Interaction Insights into Carbon Utilization and Element Cycling Functions of Hydrothermarchaeota in Hydrothermal Sediment.</title>
        <authorList>
            <person name="Zhou Z."/>
            <person name="Liu Y."/>
            <person name="Xu W."/>
            <person name="Pan J."/>
            <person name="Luo Z.H."/>
            <person name="Li M."/>
        </authorList>
    </citation>
    <scope>NUCLEOTIDE SEQUENCE [LARGE SCALE GENOMIC DNA]</scope>
    <source>
        <strain evidence="9">SpSt-1182</strain>
    </source>
</reference>
<dbReference type="Gene3D" id="3.40.50.2300">
    <property type="match status" value="1"/>
</dbReference>
<dbReference type="EMBL" id="DSBX01000005">
    <property type="protein sequence ID" value="HDQ98679.1"/>
    <property type="molecule type" value="Genomic_DNA"/>
</dbReference>
<feature type="domain" description="Response regulatory" evidence="8">
    <location>
        <begin position="7"/>
        <end position="123"/>
    </location>
</feature>
<proteinExistence type="predicted"/>
<dbReference type="CDD" id="cd17574">
    <property type="entry name" value="REC_OmpR"/>
    <property type="match status" value="1"/>
</dbReference>
<dbReference type="SMART" id="SM00448">
    <property type="entry name" value="REC"/>
    <property type="match status" value="1"/>
</dbReference>
<keyword evidence="4" id="KW-0238">DNA-binding</keyword>
<accession>A0A7V0T3R4</accession>
<keyword evidence="5" id="KW-0804">Transcription</keyword>
<dbReference type="GO" id="GO:0005829">
    <property type="term" value="C:cytosol"/>
    <property type="evidence" value="ECO:0007669"/>
    <property type="project" value="TreeGrafter"/>
</dbReference>
<dbReference type="Proteomes" id="UP000885672">
    <property type="component" value="Unassembled WGS sequence"/>
</dbReference>
<evidence type="ECO:0000313" key="9">
    <source>
        <dbReference type="EMBL" id="HDQ98679.1"/>
    </source>
</evidence>
<evidence type="ECO:0000256" key="3">
    <source>
        <dbReference type="ARBA" id="ARBA00023015"/>
    </source>
</evidence>
<sequence length="261" mass="27218">MSEDAKKILVVEDESNLRELVRGRLEDNGYEVAVAADGYKALAVAREFHPDLVVLDLMLPKMDGYTVCRMLRSAAEGSEVPIILFSARSAQDDRLRGEEVGANAYVNKPFDAPVLLGKIRELLDPEGAGSETAPAARPAPEGAAPNVADAGDRTGTEAESAAAPAVPPATVEELPPAAEPARTPVDEPAAEPVSDTPLSREERLARARPPAGADTGPGTAPAATPADEPAPAPAPSRGAGEVKPRGFLARFFGRIFGSRKG</sequence>
<evidence type="ECO:0000259" key="8">
    <source>
        <dbReference type="PROSITE" id="PS50110"/>
    </source>
</evidence>
<dbReference type="PANTHER" id="PTHR48111:SF1">
    <property type="entry name" value="TWO-COMPONENT RESPONSE REGULATOR ORR33"/>
    <property type="match status" value="1"/>
</dbReference>
<organism evidence="9">
    <name type="scientific">candidate division WOR-3 bacterium</name>
    <dbReference type="NCBI Taxonomy" id="2052148"/>
    <lineage>
        <taxon>Bacteria</taxon>
        <taxon>Bacteria division WOR-3</taxon>
    </lineage>
</organism>
<dbReference type="InterPro" id="IPR011006">
    <property type="entry name" value="CheY-like_superfamily"/>
</dbReference>
<keyword evidence="3" id="KW-0805">Transcription regulation</keyword>
<dbReference type="InterPro" id="IPR001789">
    <property type="entry name" value="Sig_transdc_resp-reg_receiver"/>
</dbReference>
<feature type="compositionally biased region" description="Low complexity" evidence="7">
    <location>
        <begin position="207"/>
        <end position="227"/>
    </location>
</feature>
<protein>
    <submittedName>
        <fullName evidence="9">Response regulator</fullName>
    </submittedName>
</protein>
<feature type="compositionally biased region" description="Low complexity" evidence="7">
    <location>
        <begin position="133"/>
        <end position="145"/>
    </location>
</feature>
<feature type="compositionally biased region" description="Low complexity" evidence="7">
    <location>
        <begin position="157"/>
        <end position="181"/>
    </location>
</feature>
<dbReference type="PROSITE" id="PS50110">
    <property type="entry name" value="RESPONSE_REGULATORY"/>
    <property type="match status" value="1"/>
</dbReference>
<name>A0A7V0T3R4_UNCW3</name>
<evidence type="ECO:0000256" key="6">
    <source>
        <dbReference type="PROSITE-ProRule" id="PRU00169"/>
    </source>
</evidence>
<dbReference type="FunFam" id="3.40.50.2300:FF:000001">
    <property type="entry name" value="DNA-binding response regulator PhoB"/>
    <property type="match status" value="1"/>
</dbReference>
<dbReference type="InterPro" id="IPR039420">
    <property type="entry name" value="WalR-like"/>
</dbReference>
<gene>
    <name evidence="9" type="ORF">ENN51_00105</name>
</gene>
<evidence type="ECO:0000256" key="5">
    <source>
        <dbReference type="ARBA" id="ARBA00023163"/>
    </source>
</evidence>
<dbReference type="PANTHER" id="PTHR48111">
    <property type="entry name" value="REGULATOR OF RPOS"/>
    <property type="match status" value="1"/>
</dbReference>
<evidence type="ECO:0000256" key="4">
    <source>
        <dbReference type="ARBA" id="ARBA00023125"/>
    </source>
</evidence>
<comment type="caution">
    <text evidence="9">The sequence shown here is derived from an EMBL/GenBank/DDBJ whole genome shotgun (WGS) entry which is preliminary data.</text>
</comment>
<keyword evidence="2" id="KW-0902">Two-component regulatory system</keyword>
<evidence type="ECO:0000256" key="7">
    <source>
        <dbReference type="SAM" id="MobiDB-lite"/>
    </source>
</evidence>
<keyword evidence="1 6" id="KW-0597">Phosphoprotein</keyword>
<feature type="region of interest" description="Disordered" evidence="7">
    <location>
        <begin position="126"/>
        <end position="244"/>
    </location>
</feature>